<protein>
    <submittedName>
        <fullName evidence="1">Uncharacterized protein</fullName>
    </submittedName>
</protein>
<dbReference type="AlphaFoldDB" id="A0A6I4VXR2"/>
<dbReference type="Proteomes" id="UP000430692">
    <property type="component" value="Unassembled WGS sequence"/>
</dbReference>
<evidence type="ECO:0000313" key="1">
    <source>
        <dbReference type="EMBL" id="MXQ54755.1"/>
    </source>
</evidence>
<dbReference type="SUPFAM" id="SSF53474">
    <property type="entry name" value="alpha/beta-Hydrolases"/>
    <property type="match status" value="1"/>
</dbReference>
<proteinExistence type="predicted"/>
<dbReference type="InterPro" id="IPR029058">
    <property type="entry name" value="AB_hydrolase_fold"/>
</dbReference>
<keyword evidence="2" id="KW-1185">Reference proteome</keyword>
<reference evidence="1 2" key="1">
    <citation type="submission" date="2019-12" db="EMBL/GenBank/DDBJ databases">
        <title>Whole-genome analyses of novel actinobacteria.</title>
        <authorList>
            <person name="Sahin N."/>
            <person name="Saygin H."/>
        </authorList>
    </citation>
    <scope>NUCLEOTIDE SEQUENCE [LARGE SCALE GENOMIC DNA]</scope>
    <source>
        <strain evidence="1 2">KC615</strain>
    </source>
</reference>
<gene>
    <name evidence="1" type="ORF">GSM42_13735</name>
</gene>
<accession>A0A6I4VXR2</accession>
<name>A0A6I4VXR2_9BACL</name>
<sequence length="94" mass="10846">MIEANIYKTTKQWKRAVRESGKEHVVVLDDSPIRYRVIGKGPSILVIHGMFHTAYDFHRLCNNLAKFFTVYAIKQHDRGNKAVQGWITLCKKTG</sequence>
<comment type="caution">
    <text evidence="1">The sequence shown here is derived from an EMBL/GenBank/DDBJ whole genome shotgun (WGS) entry which is preliminary data.</text>
</comment>
<dbReference type="Gene3D" id="3.40.50.1820">
    <property type="entry name" value="alpha/beta hydrolase"/>
    <property type="match status" value="1"/>
</dbReference>
<evidence type="ECO:0000313" key="2">
    <source>
        <dbReference type="Proteomes" id="UP000430692"/>
    </source>
</evidence>
<dbReference type="RefSeq" id="WP_160802107.1">
    <property type="nucleotide sequence ID" value="NZ_WUUL01000009.1"/>
</dbReference>
<dbReference type="EMBL" id="WUUL01000009">
    <property type="protein sequence ID" value="MXQ54755.1"/>
    <property type="molecule type" value="Genomic_DNA"/>
</dbReference>
<organism evidence="1 2">
    <name type="scientific">Shimazuella alba</name>
    <dbReference type="NCBI Taxonomy" id="2690964"/>
    <lineage>
        <taxon>Bacteria</taxon>
        <taxon>Bacillati</taxon>
        <taxon>Bacillota</taxon>
        <taxon>Bacilli</taxon>
        <taxon>Bacillales</taxon>
        <taxon>Thermoactinomycetaceae</taxon>
        <taxon>Shimazuella</taxon>
    </lineage>
</organism>